<feature type="compositionally biased region" description="Basic and acidic residues" evidence="5">
    <location>
        <begin position="541"/>
        <end position="563"/>
    </location>
</feature>
<accession>A0A1D7QXI0</accession>
<keyword evidence="3 7" id="KW-0067">ATP-binding</keyword>
<dbReference type="SMART" id="SM00382">
    <property type="entry name" value="AAA"/>
    <property type="match status" value="2"/>
</dbReference>
<proteinExistence type="predicted"/>
<dbReference type="PROSITE" id="PS00211">
    <property type="entry name" value="ABC_TRANSPORTER_1"/>
    <property type="match status" value="1"/>
</dbReference>
<dbReference type="GO" id="GO:0016887">
    <property type="term" value="F:ATP hydrolysis activity"/>
    <property type="evidence" value="ECO:0007669"/>
    <property type="project" value="InterPro"/>
</dbReference>
<evidence type="ECO:0000313" key="7">
    <source>
        <dbReference type="EMBL" id="AOM83709.1"/>
    </source>
</evidence>
<feature type="domain" description="ABC transporter" evidence="6">
    <location>
        <begin position="4"/>
        <end position="255"/>
    </location>
</feature>
<dbReference type="InterPro" id="IPR017871">
    <property type="entry name" value="ABC_transporter-like_CS"/>
</dbReference>
<dbReference type="STRING" id="632773.BBEV_2368"/>
<gene>
    <name evidence="7" type="primary">yfmR</name>
    <name evidence="7" type="ORF">BBEV_2368</name>
</gene>
<keyword evidence="2" id="KW-0547">Nucleotide-binding</keyword>
<dbReference type="InterPro" id="IPR032781">
    <property type="entry name" value="ABC_tran_Xtn"/>
</dbReference>
<dbReference type="PANTHER" id="PTHR42855">
    <property type="entry name" value="ABC TRANSPORTER ATP-BINDING SUBUNIT"/>
    <property type="match status" value="1"/>
</dbReference>
<dbReference type="PANTHER" id="PTHR42855:SF1">
    <property type="entry name" value="ABC TRANSPORTER DOMAIN-CONTAINING PROTEIN"/>
    <property type="match status" value="1"/>
</dbReference>
<dbReference type="RefSeq" id="WP_069365661.1">
    <property type="nucleotide sequence ID" value="NZ_CP012502.1"/>
</dbReference>
<dbReference type="Pfam" id="PF12848">
    <property type="entry name" value="ABC_tran_Xtn"/>
    <property type="match status" value="1"/>
</dbReference>
<dbReference type="GO" id="GO:0005524">
    <property type="term" value="F:ATP binding"/>
    <property type="evidence" value="ECO:0007669"/>
    <property type="project" value="UniProtKB-KW"/>
</dbReference>
<dbReference type="Pfam" id="PF16326">
    <property type="entry name" value="ABC_tran_CTD"/>
    <property type="match status" value="1"/>
</dbReference>
<dbReference type="InterPro" id="IPR037118">
    <property type="entry name" value="Val-tRNA_synth_C_sf"/>
</dbReference>
<dbReference type="EMBL" id="CP012502">
    <property type="protein sequence ID" value="AOM83709.1"/>
    <property type="molecule type" value="Genomic_DNA"/>
</dbReference>
<dbReference type="AlphaFoldDB" id="A0A1D7QXI0"/>
<feature type="region of interest" description="Disordered" evidence="5">
    <location>
        <begin position="530"/>
        <end position="563"/>
    </location>
</feature>
<evidence type="ECO:0000256" key="5">
    <source>
        <dbReference type="SAM" id="MobiDB-lite"/>
    </source>
</evidence>
<dbReference type="InterPro" id="IPR003439">
    <property type="entry name" value="ABC_transporter-like_ATP-bd"/>
</dbReference>
<dbReference type="SUPFAM" id="SSF52540">
    <property type="entry name" value="P-loop containing nucleoside triphosphate hydrolases"/>
    <property type="match status" value="2"/>
</dbReference>
<dbReference type="CDD" id="cd03221">
    <property type="entry name" value="ABCF_EF-3"/>
    <property type="match status" value="2"/>
</dbReference>
<dbReference type="FunFam" id="3.40.50.300:FF:000309">
    <property type="entry name" value="ABC transporter ATP-binding protein"/>
    <property type="match status" value="1"/>
</dbReference>
<protein>
    <submittedName>
        <fullName evidence="7">Putative ABC transporter ATP-binding protein YfmR</fullName>
    </submittedName>
</protein>
<reference evidence="7 8" key="1">
    <citation type="submission" date="2015-08" db="EMBL/GenBank/DDBJ databases">
        <title>The complete genome sequence of Bacillus beveridgei MLTeJB.</title>
        <authorList>
            <person name="Hanson T.E."/>
            <person name="Mesa C."/>
            <person name="Basesman S.M."/>
            <person name="Oremland R.S."/>
        </authorList>
    </citation>
    <scope>NUCLEOTIDE SEQUENCE [LARGE SCALE GENOMIC DNA]</scope>
    <source>
        <strain evidence="7 8">MLTeJB</strain>
    </source>
</reference>
<dbReference type="FunFam" id="3.40.50.300:FF:000011">
    <property type="entry name" value="Putative ABC transporter ATP-binding component"/>
    <property type="match status" value="1"/>
</dbReference>
<feature type="coiled-coil region" evidence="4">
    <location>
        <begin position="598"/>
        <end position="625"/>
    </location>
</feature>
<dbReference type="Proteomes" id="UP000094463">
    <property type="component" value="Chromosome"/>
</dbReference>
<evidence type="ECO:0000256" key="4">
    <source>
        <dbReference type="SAM" id="Coils"/>
    </source>
</evidence>
<dbReference type="Gene3D" id="1.10.287.380">
    <property type="entry name" value="Valyl-tRNA synthetase, C-terminal domain"/>
    <property type="match status" value="1"/>
</dbReference>
<dbReference type="InterPro" id="IPR032524">
    <property type="entry name" value="ABC_tran_C"/>
</dbReference>
<evidence type="ECO:0000256" key="2">
    <source>
        <dbReference type="ARBA" id="ARBA00022741"/>
    </source>
</evidence>
<dbReference type="InterPro" id="IPR003593">
    <property type="entry name" value="AAA+_ATPase"/>
</dbReference>
<evidence type="ECO:0000259" key="6">
    <source>
        <dbReference type="PROSITE" id="PS50893"/>
    </source>
</evidence>
<dbReference type="PROSITE" id="PS50893">
    <property type="entry name" value="ABC_TRANSPORTER_2"/>
    <property type="match status" value="2"/>
</dbReference>
<dbReference type="InterPro" id="IPR051309">
    <property type="entry name" value="ABCF_ATPase"/>
</dbReference>
<keyword evidence="1" id="KW-0677">Repeat</keyword>
<name>A0A1D7QXI0_9BACI</name>
<dbReference type="InterPro" id="IPR027417">
    <property type="entry name" value="P-loop_NTPase"/>
</dbReference>
<dbReference type="Gene3D" id="3.40.50.300">
    <property type="entry name" value="P-loop containing nucleotide triphosphate hydrolases"/>
    <property type="match status" value="2"/>
</dbReference>
<dbReference type="KEGG" id="bbev:BBEV_2368"/>
<evidence type="ECO:0000256" key="3">
    <source>
        <dbReference type="ARBA" id="ARBA00022840"/>
    </source>
</evidence>
<keyword evidence="8" id="KW-1185">Reference proteome</keyword>
<feature type="domain" description="ABC transporter" evidence="6">
    <location>
        <begin position="319"/>
        <end position="545"/>
    </location>
</feature>
<organism evidence="7 8">
    <name type="scientific">Salisediminibacterium beveridgei</name>
    <dbReference type="NCBI Taxonomy" id="632773"/>
    <lineage>
        <taxon>Bacteria</taxon>
        <taxon>Bacillati</taxon>
        <taxon>Bacillota</taxon>
        <taxon>Bacilli</taxon>
        <taxon>Bacillales</taxon>
        <taxon>Bacillaceae</taxon>
        <taxon>Salisediminibacterium</taxon>
    </lineage>
</organism>
<dbReference type="OrthoDB" id="9760950at2"/>
<keyword evidence="4" id="KW-0175">Coiled coil</keyword>
<sequence>MTILQCNEITKTFGEKVLFDKISFSIGERERIGLIGVNGTGKSTLLKTIAGIEGKEHGSFEHAGNFSIEYMPQDPEFPEGVSVLDIVFGGEMPIIQAMRHYEMVLAALEADPSDEKLQRDLVKAQERMDRENAWDANTQAKTILSKLGITTYTKEAVTLSGGQKKRVAIARSLIQPVDLLLLDEPTNHLDNLTIEWLEGFLSNYPGALMLITHDRYFLNRVTEVIFELDHGRLFRYEGNYEAFLEKRAERELNEAAQEDKRQNLLRREIAWLKRGAKARTTKQKARKQRIETIQENKPVEKDGELDFAIGSVRLGKKVIELENVSKEMDGKLLFSELNELIVRGDRVGMIGPNGIGKSTLLNIIAGRHEPDNGTIDIGETVRIGYYTQDHDTMDEDLRMIDYIKETAEAVKTIHGELITAEQMLERFLFTRPTQRTHIRRLSGGERRRLYLLKVLMEEPNVLFLDEPTNDLDTTTLSILEDYLDQFPGVVITVSHDRYFLDRVVDRLLVFKGDGQVSRYQGSYSDWLDEEKKQQKAANEQAKQEADKKKNSEKKPKQKLSYREQEEWKTIEDRIMTIEEELEAVSDAIDSCGSDFDKARELYEKQQQLETDLENAMNRWEELSIRVESMKS</sequence>
<evidence type="ECO:0000313" key="8">
    <source>
        <dbReference type="Proteomes" id="UP000094463"/>
    </source>
</evidence>
<dbReference type="Pfam" id="PF00005">
    <property type="entry name" value="ABC_tran"/>
    <property type="match status" value="2"/>
</dbReference>
<dbReference type="GO" id="GO:0003677">
    <property type="term" value="F:DNA binding"/>
    <property type="evidence" value="ECO:0007669"/>
    <property type="project" value="InterPro"/>
</dbReference>
<dbReference type="PATRIC" id="fig|632773.3.peg.2473"/>
<evidence type="ECO:0000256" key="1">
    <source>
        <dbReference type="ARBA" id="ARBA00022737"/>
    </source>
</evidence>